<keyword evidence="2" id="KW-1185">Reference proteome</keyword>
<organism evidence="1 2">
    <name type="scientific">Portunus trituberculatus</name>
    <name type="common">Swimming crab</name>
    <name type="synonym">Neptunus trituberculatus</name>
    <dbReference type="NCBI Taxonomy" id="210409"/>
    <lineage>
        <taxon>Eukaryota</taxon>
        <taxon>Metazoa</taxon>
        <taxon>Ecdysozoa</taxon>
        <taxon>Arthropoda</taxon>
        <taxon>Crustacea</taxon>
        <taxon>Multicrustacea</taxon>
        <taxon>Malacostraca</taxon>
        <taxon>Eumalacostraca</taxon>
        <taxon>Eucarida</taxon>
        <taxon>Decapoda</taxon>
        <taxon>Pleocyemata</taxon>
        <taxon>Brachyura</taxon>
        <taxon>Eubrachyura</taxon>
        <taxon>Portunoidea</taxon>
        <taxon>Portunidae</taxon>
        <taxon>Portuninae</taxon>
        <taxon>Portunus</taxon>
    </lineage>
</organism>
<evidence type="ECO:0000313" key="2">
    <source>
        <dbReference type="Proteomes" id="UP000324222"/>
    </source>
</evidence>
<protein>
    <submittedName>
        <fullName evidence="1">Uncharacterized protein</fullName>
    </submittedName>
</protein>
<evidence type="ECO:0000313" key="1">
    <source>
        <dbReference type="EMBL" id="MPD06691.1"/>
    </source>
</evidence>
<comment type="caution">
    <text evidence="1">The sequence shown here is derived from an EMBL/GenBank/DDBJ whole genome shotgun (WGS) entry which is preliminary data.</text>
</comment>
<accession>A0A5B7KCT9</accession>
<dbReference type="AlphaFoldDB" id="A0A5B7KCT9"/>
<sequence>MNYVLNCKRGSAWVVLVLVKVFRWERKELNECVWEKWKNMYRFVDSKFFEVEE</sequence>
<reference evidence="1 2" key="1">
    <citation type="submission" date="2019-05" db="EMBL/GenBank/DDBJ databases">
        <title>Another draft genome of Portunus trituberculatus and its Hox gene families provides insights of decapod evolution.</title>
        <authorList>
            <person name="Jeong J.-H."/>
            <person name="Song I."/>
            <person name="Kim S."/>
            <person name="Choi T."/>
            <person name="Kim D."/>
            <person name="Ryu S."/>
            <person name="Kim W."/>
        </authorList>
    </citation>
    <scope>NUCLEOTIDE SEQUENCE [LARGE SCALE GENOMIC DNA]</scope>
    <source>
        <tissue evidence="1">Muscle</tissue>
    </source>
</reference>
<name>A0A5B7KCT9_PORTR</name>
<dbReference type="EMBL" id="VSRR010152530">
    <property type="protein sequence ID" value="MPD06691.1"/>
    <property type="molecule type" value="Genomic_DNA"/>
</dbReference>
<dbReference type="Proteomes" id="UP000324222">
    <property type="component" value="Unassembled WGS sequence"/>
</dbReference>
<gene>
    <name evidence="1" type="ORF">E2C01_102515</name>
</gene>
<proteinExistence type="predicted"/>